<dbReference type="PROSITE" id="PS00138">
    <property type="entry name" value="SUBTILASE_SER"/>
    <property type="match status" value="1"/>
</dbReference>
<name>J3NQM6_GAET3</name>
<dbReference type="EnsemblFungi" id="EJT78482">
    <property type="protein sequence ID" value="EJT78482"/>
    <property type="gene ID" value="GGTG_03582"/>
</dbReference>
<dbReference type="InterPro" id="IPR034193">
    <property type="entry name" value="PCSK9_ProteinaseK-like"/>
</dbReference>
<reference evidence="12" key="4">
    <citation type="journal article" date="2015" name="G3 (Bethesda)">
        <title>Genome sequences of three phytopathogenic species of the Magnaporthaceae family of fungi.</title>
        <authorList>
            <person name="Okagaki L.H."/>
            <person name="Nunes C.C."/>
            <person name="Sailsbery J."/>
            <person name="Clay B."/>
            <person name="Brown D."/>
            <person name="John T."/>
            <person name="Oh Y."/>
            <person name="Young N."/>
            <person name="Fitzgerald M."/>
            <person name="Haas B.J."/>
            <person name="Zeng Q."/>
            <person name="Young S."/>
            <person name="Adiconis X."/>
            <person name="Fan L."/>
            <person name="Levin J.Z."/>
            <person name="Mitchell T.K."/>
            <person name="Okubara P.A."/>
            <person name="Farman M.L."/>
            <person name="Kohn L.M."/>
            <person name="Birren B."/>
            <person name="Ma L.-J."/>
            <person name="Dean R.A."/>
        </authorList>
    </citation>
    <scope>NUCLEOTIDE SEQUENCE</scope>
    <source>
        <strain evidence="12">R3-111a-1</strain>
    </source>
</reference>
<dbReference type="GeneID" id="20344040"/>
<dbReference type="HOGENOM" id="CLU_011263_1_4_1"/>
<dbReference type="Pfam" id="PF00082">
    <property type="entry name" value="Peptidase_S8"/>
    <property type="match status" value="1"/>
</dbReference>
<evidence type="ECO:0000259" key="10">
    <source>
        <dbReference type="Pfam" id="PF05922"/>
    </source>
</evidence>
<evidence type="ECO:0000256" key="4">
    <source>
        <dbReference type="ARBA" id="ARBA00022801"/>
    </source>
</evidence>
<dbReference type="SUPFAM" id="SSF52743">
    <property type="entry name" value="Subtilisin-like"/>
    <property type="match status" value="1"/>
</dbReference>
<dbReference type="Proteomes" id="UP000006039">
    <property type="component" value="Unassembled WGS sequence"/>
</dbReference>
<dbReference type="PANTHER" id="PTHR43806:SF58">
    <property type="entry name" value="ALKALINE PROTEASE 1-RELATED"/>
    <property type="match status" value="1"/>
</dbReference>
<keyword evidence="3 8" id="KW-0732">Signal</keyword>
<evidence type="ECO:0000256" key="5">
    <source>
        <dbReference type="ARBA" id="ARBA00022825"/>
    </source>
</evidence>
<organism evidence="11">
    <name type="scientific">Gaeumannomyces tritici (strain R3-111a-1)</name>
    <name type="common">Wheat and barley take-all root rot fungus</name>
    <name type="synonym">Gaeumannomyces graminis var. tritici</name>
    <dbReference type="NCBI Taxonomy" id="644352"/>
    <lineage>
        <taxon>Eukaryota</taxon>
        <taxon>Fungi</taxon>
        <taxon>Dikarya</taxon>
        <taxon>Ascomycota</taxon>
        <taxon>Pezizomycotina</taxon>
        <taxon>Sordariomycetes</taxon>
        <taxon>Sordariomycetidae</taxon>
        <taxon>Magnaporthales</taxon>
        <taxon>Magnaporthaceae</taxon>
        <taxon>Gaeumannomyces</taxon>
    </lineage>
</organism>
<reference evidence="12" key="5">
    <citation type="submission" date="2018-04" db="UniProtKB">
        <authorList>
            <consortium name="EnsemblFungi"/>
        </authorList>
    </citation>
    <scope>IDENTIFICATION</scope>
    <source>
        <strain evidence="12">R3-111a-1</strain>
    </source>
</reference>
<dbReference type="STRING" id="644352.J3NQM6"/>
<dbReference type="InterPro" id="IPR010259">
    <property type="entry name" value="S8pro/Inhibitor_I9"/>
</dbReference>
<dbReference type="PROSITE" id="PS00137">
    <property type="entry name" value="SUBTILASE_HIS"/>
    <property type="match status" value="1"/>
</dbReference>
<feature type="domain" description="Inhibitor I9" evidence="10">
    <location>
        <begin position="49"/>
        <end position="129"/>
    </location>
</feature>
<dbReference type="FunFam" id="3.40.50.200:FF:000007">
    <property type="entry name" value="Subtilisin-like serine protease"/>
    <property type="match status" value="1"/>
</dbReference>
<dbReference type="eggNOG" id="KOG1153">
    <property type="taxonomic scope" value="Eukaryota"/>
</dbReference>
<keyword evidence="13" id="KW-1185">Reference proteome</keyword>
<evidence type="ECO:0000313" key="11">
    <source>
        <dbReference type="EMBL" id="EJT78482.1"/>
    </source>
</evidence>
<evidence type="ECO:0000256" key="1">
    <source>
        <dbReference type="ARBA" id="ARBA00011073"/>
    </source>
</evidence>
<dbReference type="VEuPathDB" id="FungiDB:GGTG_03582"/>
<proteinExistence type="inferred from homology"/>
<dbReference type="InterPro" id="IPR015500">
    <property type="entry name" value="Peptidase_S8_subtilisin-rel"/>
</dbReference>
<dbReference type="PROSITE" id="PS51892">
    <property type="entry name" value="SUBTILASE"/>
    <property type="match status" value="1"/>
</dbReference>
<dbReference type="GO" id="GO:0006508">
    <property type="term" value="P:proteolysis"/>
    <property type="evidence" value="ECO:0007669"/>
    <property type="project" value="UniProtKB-KW"/>
</dbReference>
<sequence>MKSSLLLSLLGAAAPLFAAPTAAGQRQQEQPSTLVRRASDPSQLVPNRFIVLLKPDTAAAEVAAHHAHVRRMVLTRRDGGSTSSGGIDRVFHIGSDFSAYVGDFDDATAEAIARLPGVASVEQDAIVTVEQTKPPSAAAAVARRAVQTQSEAPWQLGDISHRDRGAKDYVYDGAAGAGSYVYVLDTGVRSSHAEFGGRVRFGINGLTGSTAAPAPENRDREGHGTHCAGLAAGATYGVAKKVEIVDVKVMGDNGAGTMSSVITGINWAVNDILSRNIQKKAVINLSLGSQAIGSELTATESAVIAAYNQGIASLCAAGNEDSPASTRSPGRIPQCITVGMTNAARSRASPRPRIFGSNYGPELDIFAPGDDVRAAGIASDSAIVAKSGTSMATPIVAGAVSYLRSIEGGLDTPEQVRARLVALSLKDVVGDVRDSPNRLLNNNSGL</sequence>
<dbReference type="GO" id="GO:0004252">
    <property type="term" value="F:serine-type endopeptidase activity"/>
    <property type="evidence" value="ECO:0007669"/>
    <property type="project" value="UniProtKB-UniRule"/>
</dbReference>
<evidence type="ECO:0000256" key="8">
    <source>
        <dbReference type="SAM" id="SignalP"/>
    </source>
</evidence>
<dbReference type="GO" id="GO:0005576">
    <property type="term" value="C:extracellular region"/>
    <property type="evidence" value="ECO:0007669"/>
    <property type="project" value="UniProtKB-ARBA"/>
</dbReference>
<reference evidence="13" key="1">
    <citation type="submission" date="2010-07" db="EMBL/GenBank/DDBJ databases">
        <title>The genome sequence of Gaeumannomyces graminis var. tritici strain R3-111a-1.</title>
        <authorList>
            <consortium name="The Broad Institute Genome Sequencing Platform"/>
            <person name="Ma L.-J."/>
            <person name="Dead R."/>
            <person name="Young S."/>
            <person name="Zeng Q."/>
            <person name="Koehrsen M."/>
            <person name="Alvarado L."/>
            <person name="Berlin A."/>
            <person name="Chapman S.B."/>
            <person name="Chen Z."/>
            <person name="Freedman E."/>
            <person name="Gellesch M."/>
            <person name="Goldberg J."/>
            <person name="Griggs A."/>
            <person name="Gujja S."/>
            <person name="Heilman E.R."/>
            <person name="Heiman D."/>
            <person name="Hepburn T."/>
            <person name="Howarth C."/>
            <person name="Jen D."/>
            <person name="Larson L."/>
            <person name="Mehta T."/>
            <person name="Neiman D."/>
            <person name="Pearson M."/>
            <person name="Roberts A."/>
            <person name="Saif S."/>
            <person name="Shea T."/>
            <person name="Shenoy N."/>
            <person name="Sisk P."/>
            <person name="Stolte C."/>
            <person name="Sykes S."/>
            <person name="Walk T."/>
            <person name="White J."/>
            <person name="Yandava C."/>
            <person name="Haas B."/>
            <person name="Nusbaum C."/>
            <person name="Birren B."/>
        </authorList>
    </citation>
    <scope>NUCLEOTIDE SEQUENCE [LARGE SCALE GENOMIC DNA]</scope>
    <source>
        <strain evidence="13">R3-111a-1</strain>
    </source>
</reference>
<feature type="active site" description="Charge relay system" evidence="6">
    <location>
        <position position="223"/>
    </location>
</feature>
<reference evidence="11" key="3">
    <citation type="submission" date="2010-09" db="EMBL/GenBank/DDBJ databases">
        <title>Annotation of Gaeumannomyces graminis var. tritici R3-111a-1.</title>
        <authorList>
            <consortium name="The Broad Institute Genome Sequencing Platform"/>
            <person name="Ma L.-J."/>
            <person name="Dead R."/>
            <person name="Young S.K."/>
            <person name="Zeng Q."/>
            <person name="Gargeya S."/>
            <person name="Fitzgerald M."/>
            <person name="Haas B."/>
            <person name="Abouelleil A."/>
            <person name="Alvarado L."/>
            <person name="Arachchi H.M."/>
            <person name="Berlin A."/>
            <person name="Brown A."/>
            <person name="Chapman S.B."/>
            <person name="Chen Z."/>
            <person name="Dunbar C."/>
            <person name="Freedman E."/>
            <person name="Gearin G."/>
            <person name="Gellesch M."/>
            <person name="Goldberg J."/>
            <person name="Griggs A."/>
            <person name="Gujja S."/>
            <person name="Heiman D."/>
            <person name="Howarth C."/>
            <person name="Larson L."/>
            <person name="Lui A."/>
            <person name="MacDonald P.J.P."/>
            <person name="Mehta T."/>
            <person name="Montmayeur A."/>
            <person name="Murphy C."/>
            <person name="Neiman D."/>
            <person name="Pearson M."/>
            <person name="Priest M."/>
            <person name="Roberts A."/>
            <person name="Saif S."/>
            <person name="Shea T."/>
            <person name="Shenoy N."/>
            <person name="Sisk P."/>
            <person name="Stolte C."/>
            <person name="Sykes S."/>
            <person name="Yandava C."/>
            <person name="Wortman J."/>
            <person name="Nusbaum C."/>
            <person name="Birren B."/>
        </authorList>
    </citation>
    <scope>NUCLEOTIDE SEQUENCE</scope>
    <source>
        <strain evidence="11">R3-111a-1</strain>
    </source>
</reference>
<feature type="active site" description="Charge relay system" evidence="6">
    <location>
        <position position="185"/>
    </location>
</feature>
<dbReference type="OrthoDB" id="206201at2759"/>
<dbReference type="PRINTS" id="PR00723">
    <property type="entry name" value="SUBTILISIN"/>
</dbReference>
<dbReference type="Gene3D" id="3.40.50.200">
    <property type="entry name" value="Peptidase S8/S53 domain"/>
    <property type="match status" value="1"/>
</dbReference>
<dbReference type="InterPro" id="IPR023827">
    <property type="entry name" value="Peptidase_S8_Asp-AS"/>
</dbReference>
<dbReference type="InterPro" id="IPR050131">
    <property type="entry name" value="Peptidase_S8_subtilisin-like"/>
</dbReference>
<evidence type="ECO:0000256" key="3">
    <source>
        <dbReference type="ARBA" id="ARBA00022729"/>
    </source>
</evidence>
<evidence type="ECO:0000256" key="2">
    <source>
        <dbReference type="ARBA" id="ARBA00022670"/>
    </source>
</evidence>
<dbReference type="RefSeq" id="XP_009219627.1">
    <property type="nucleotide sequence ID" value="XM_009221363.1"/>
</dbReference>
<dbReference type="PROSITE" id="PS00136">
    <property type="entry name" value="SUBTILASE_ASP"/>
    <property type="match status" value="1"/>
</dbReference>
<comment type="similarity">
    <text evidence="1 6 7">Belongs to the peptidase S8 family.</text>
</comment>
<evidence type="ECO:0000256" key="6">
    <source>
        <dbReference type="PROSITE-ProRule" id="PRU01240"/>
    </source>
</evidence>
<dbReference type="InterPro" id="IPR022398">
    <property type="entry name" value="Peptidase_S8_His-AS"/>
</dbReference>
<evidence type="ECO:0000313" key="12">
    <source>
        <dbReference type="EnsemblFungi" id="EJT78482"/>
    </source>
</evidence>
<dbReference type="PANTHER" id="PTHR43806">
    <property type="entry name" value="PEPTIDASE S8"/>
    <property type="match status" value="1"/>
</dbReference>
<dbReference type="EMBL" id="GL385396">
    <property type="protein sequence ID" value="EJT78482.1"/>
    <property type="molecule type" value="Genomic_DNA"/>
</dbReference>
<reference evidence="11" key="2">
    <citation type="submission" date="2010-07" db="EMBL/GenBank/DDBJ databases">
        <authorList>
            <consortium name="The Broad Institute Genome Sequencing Platform"/>
            <consortium name="Broad Institute Genome Sequencing Center for Infectious Disease"/>
            <person name="Ma L.-J."/>
            <person name="Dead R."/>
            <person name="Young S."/>
            <person name="Zeng Q."/>
            <person name="Koehrsen M."/>
            <person name="Alvarado L."/>
            <person name="Berlin A."/>
            <person name="Chapman S.B."/>
            <person name="Chen Z."/>
            <person name="Freedman E."/>
            <person name="Gellesch M."/>
            <person name="Goldberg J."/>
            <person name="Griggs A."/>
            <person name="Gujja S."/>
            <person name="Heilman E.R."/>
            <person name="Heiman D."/>
            <person name="Hepburn T."/>
            <person name="Howarth C."/>
            <person name="Jen D."/>
            <person name="Larson L."/>
            <person name="Mehta T."/>
            <person name="Neiman D."/>
            <person name="Pearson M."/>
            <person name="Roberts A."/>
            <person name="Saif S."/>
            <person name="Shea T."/>
            <person name="Shenoy N."/>
            <person name="Sisk P."/>
            <person name="Stolte C."/>
            <person name="Sykes S."/>
            <person name="Walk T."/>
            <person name="White J."/>
            <person name="Yandava C."/>
            <person name="Haas B."/>
            <person name="Nusbaum C."/>
            <person name="Birren B."/>
        </authorList>
    </citation>
    <scope>NUCLEOTIDE SEQUENCE</scope>
    <source>
        <strain evidence="11">R3-111a-1</strain>
    </source>
</reference>
<dbReference type="InterPro" id="IPR036852">
    <property type="entry name" value="Peptidase_S8/S53_dom_sf"/>
</dbReference>
<feature type="signal peptide" evidence="8">
    <location>
        <begin position="1"/>
        <end position="18"/>
    </location>
</feature>
<dbReference type="InterPro" id="IPR023828">
    <property type="entry name" value="Peptidase_S8_Ser-AS"/>
</dbReference>
<protein>
    <submittedName>
        <fullName evidence="11">Alkaline proteinase</fullName>
    </submittedName>
</protein>
<dbReference type="InterPro" id="IPR000209">
    <property type="entry name" value="Peptidase_S8/S53_dom"/>
</dbReference>
<feature type="domain" description="Peptidase S8/S53" evidence="9">
    <location>
        <begin position="176"/>
        <end position="422"/>
    </location>
</feature>
<keyword evidence="5 6" id="KW-0720">Serine protease</keyword>
<gene>
    <name evidence="12" type="primary">20344040</name>
    <name evidence="11" type="ORF">GGTG_03582</name>
</gene>
<evidence type="ECO:0000313" key="13">
    <source>
        <dbReference type="Proteomes" id="UP000006039"/>
    </source>
</evidence>
<keyword evidence="4 6" id="KW-0378">Hydrolase</keyword>
<keyword evidence="2 6" id="KW-0645">Protease</keyword>
<dbReference type="SUPFAM" id="SSF54897">
    <property type="entry name" value="Protease propeptides/inhibitors"/>
    <property type="match status" value="1"/>
</dbReference>
<dbReference type="CDD" id="cd04077">
    <property type="entry name" value="Peptidases_S8_PCSK9_ProteinaseK_like"/>
    <property type="match status" value="1"/>
</dbReference>
<feature type="chain" id="PRO_5015094332" evidence="8">
    <location>
        <begin position="19"/>
        <end position="446"/>
    </location>
</feature>
<dbReference type="AlphaFoldDB" id="J3NQM6"/>
<feature type="active site" description="Charge relay system" evidence="6">
    <location>
        <position position="390"/>
    </location>
</feature>
<dbReference type="Pfam" id="PF05922">
    <property type="entry name" value="Inhibitor_I9"/>
    <property type="match status" value="1"/>
</dbReference>
<evidence type="ECO:0000259" key="9">
    <source>
        <dbReference type="Pfam" id="PF00082"/>
    </source>
</evidence>
<accession>J3NQM6</accession>
<evidence type="ECO:0000256" key="7">
    <source>
        <dbReference type="RuleBase" id="RU003355"/>
    </source>
</evidence>